<dbReference type="PANTHER" id="PTHR46599">
    <property type="entry name" value="PIGGYBAC TRANSPOSABLE ELEMENT-DERIVED PROTEIN 4"/>
    <property type="match status" value="1"/>
</dbReference>
<proteinExistence type="predicted"/>
<dbReference type="OrthoDB" id="6435348at2759"/>
<organism evidence="2 3">
    <name type="scientific">Branchiostoma lanceolatum</name>
    <name type="common">Common lancelet</name>
    <name type="synonym">Amphioxus lanceolatum</name>
    <dbReference type="NCBI Taxonomy" id="7740"/>
    <lineage>
        <taxon>Eukaryota</taxon>
        <taxon>Metazoa</taxon>
        <taxon>Chordata</taxon>
        <taxon>Cephalochordata</taxon>
        <taxon>Leptocardii</taxon>
        <taxon>Amphioxiformes</taxon>
        <taxon>Branchiostomatidae</taxon>
        <taxon>Branchiostoma</taxon>
    </lineage>
</organism>
<protein>
    <submittedName>
        <fullName evidence="2">PGBD4 protein</fullName>
    </submittedName>
</protein>
<dbReference type="Gene3D" id="3.30.930.10">
    <property type="entry name" value="Bira Bifunctional Protein, Domain 2"/>
    <property type="match status" value="1"/>
</dbReference>
<dbReference type="Pfam" id="PF13843">
    <property type="entry name" value="DDE_Tnp_1_7"/>
    <property type="match status" value="1"/>
</dbReference>
<accession>A0A8J9VRK3</accession>
<evidence type="ECO:0000313" key="3">
    <source>
        <dbReference type="Proteomes" id="UP000838412"/>
    </source>
</evidence>
<evidence type="ECO:0000313" key="2">
    <source>
        <dbReference type="EMBL" id="CAH1239258.1"/>
    </source>
</evidence>
<dbReference type="InterPro" id="IPR029526">
    <property type="entry name" value="PGBD"/>
</dbReference>
<gene>
    <name evidence="2" type="primary">PGBD4</name>
    <name evidence="2" type="ORF">BLAG_LOCUS3609</name>
</gene>
<dbReference type="EMBL" id="OV696695">
    <property type="protein sequence ID" value="CAH1239258.1"/>
    <property type="molecule type" value="Genomic_DNA"/>
</dbReference>
<name>A0A8J9VRK3_BRALA</name>
<evidence type="ECO:0000259" key="1">
    <source>
        <dbReference type="Pfam" id="PF13843"/>
    </source>
</evidence>
<feature type="domain" description="PiggyBac transposable element-derived protein" evidence="1">
    <location>
        <begin position="103"/>
        <end position="471"/>
    </location>
</feature>
<dbReference type="AlphaFoldDB" id="A0A8J9VRK3"/>
<dbReference type="InterPro" id="IPR045864">
    <property type="entry name" value="aa-tRNA-synth_II/BPL/LPL"/>
</dbReference>
<reference evidence="2" key="1">
    <citation type="submission" date="2022-01" db="EMBL/GenBank/DDBJ databases">
        <authorList>
            <person name="Braso-Vives M."/>
        </authorList>
    </citation>
    <scope>NUCLEOTIDE SEQUENCE</scope>
</reference>
<dbReference type="Proteomes" id="UP000838412">
    <property type="component" value="Chromosome 10"/>
</dbReference>
<keyword evidence="3" id="KW-1185">Reference proteome</keyword>
<dbReference type="PANTHER" id="PTHR46599:SF3">
    <property type="entry name" value="PIGGYBAC TRANSPOSABLE ELEMENT-DERIVED PROTEIN 4"/>
    <property type="match status" value="1"/>
</dbReference>
<sequence length="577" mass="65137">MFFALDVILTISMWGVTTIVGVRVTQKIVLLQGEGDDLAWNLNVQLPVESLMAQVALGVEAGVEVAGVEEARQQGDVALGLHGGVDVADVALAGEVRFSDAPTPLEFLNLMVPDSFYQTCTEQTNKYASDYFAVHPKASHPPGSRVHRWPDEGITEAEMRTFLALTIAMGILPHQDVQDYWSTDEVMQTPFFPSIMTRNRFLLIFRFFHLSDNDTYRPRGHPEYNPLHKLGTIYETLVEKFKTTWYPGQQICIDEGMVPFRGNIHFRTYNPDKPDKYGLKAYQLCDSQNGYCCQFQLYGGKGKEPSAKGMTHDIVSQLVEPYLQKGHTLYCDNYYTSPQLFLDLSDGGMNACGTMRNRKGIPKEFKDAKLKTPGEKLCMANDPLLGMKYRDRRDVKMLSTAHSAKMVSTDRNNHRGELIMKPECIHEYNQYMGAVDSSDQMVAYLCFRRRTVKWWKKAFFHMMSLAIVNAHLLQKEYMTARGKKGLEHKEFRREVVKEIIKTSGYNKPGSGKSGRPLSSNPGFDRLMAILCKADSISDFIAFPKSGNDPMSGTLSSLTDAELQPFHVKVQSESSRDV</sequence>